<sequence length="187" mass="21161">MLANNRYNQILLTITYDFMKMFRIILILTVIVFSACGHGETSNKSLSVKTSSTKISKKDKIANALSFINGYVENVNKMDQSVDLVEWVNSSNLATKRFKREVKRIVDEANKQDPELGLDADPIFDAQDNPNNGFDLESFDEKTNYLTVKGKDWPEFKLTMKITEASGKWLVDGCGLVNIPGEKRAKR</sequence>
<organism evidence="1 2">
    <name type="scientific">Solitalea canadensis (strain ATCC 29591 / DSM 3403 / JCM 21819 / LMG 8368 / NBRC 15130 / NCIMB 12057 / USAM 9D)</name>
    <name type="common">Flexibacter canadensis</name>
    <dbReference type="NCBI Taxonomy" id="929556"/>
    <lineage>
        <taxon>Bacteria</taxon>
        <taxon>Pseudomonadati</taxon>
        <taxon>Bacteroidota</taxon>
        <taxon>Sphingobacteriia</taxon>
        <taxon>Sphingobacteriales</taxon>
        <taxon>Sphingobacteriaceae</taxon>
        <taxon>Solitalea</taxon>
    </lineage>
</organism>
<protein>
    <recommendedName>
        <fullName evidence="3">DUF3828 domain-containing protein</fullName>
    </recommendedName>
</protein>
<gene>
    <name evidence="1" type="ordered locus">Solca_3597</name>
</gene>
<evidence type="ECO:0008006" key="3">
    <source>
        <dbReference type="Google" id="ProtNLM"/>
    </source>
</evidence>
<evidence type="ECO:0000313" key="2">
    <source>
        <dbReference type="Proteomes" id="UP000007590"/>
    </source>
</evidence>
<dbReference type="HOGENOM" id="CLU_1609165_0_0_10"/>
<name>H8KKW8_SOLCM</name>
<dbReference type="AlphaFoldDB" id="H8KKW8"/>
<dbReference type="RefSeq" id="WP_014681824.1">
    <property type="nucleotide sequence ID" value="NC_017770.1"/>
</dbReference>
<dbReference type="OrthoDB" id="893601at2"/>
<dbReference type="KEGG" id="scn:Solca_3597"/>
<evidence type="ECO:0000313" key="1">
    <source>
        <dbReference type="EMBL" id="AFD08601.1"/>
    </source>
</evidence>
<dbReference type="eggNOG" id="ENOG50331RA">
    <property type="taxonomic scope" value="Bacteria"/>
</dbReference>
<keyword evidence="2" id="KW-1185">Reference proteome</keyword>
<accession>H8KKW8</accession>
<reference evidence="1" key="1">
    <citation type="submission" date="2012-02" db="EMBL/GenBank/DDBJ databases">
        <title>The complete genome of Solitalea canadensis DSM 3403.</title>
        <authorList>
            <consortium name="US DOE Joint Genome Institute (JGI-PGF)"/>
            <person name="Lucas S."/>
            <person name="Copeland A."/>
            <person name="Lapidus A."/>
            <person name="Glavina del Rio T."/>
            <person name="Dalin E."/>
            <person name="Tice H."/>
            <person name="Bruce D."/>
            <person name="Goodwin L."/>
            <person name="Pitluck S."/>
            <person name="Peters L."/>
            <person name="Ovchinnikova G."/>
            <person name="Lu M."/>
            <person name="Kyrpides N."/>
            <person name="Mavromatis K."/>
            <person name="Ivanova N."/>
            <person name="Brettin T."/>
            <person name="Detter J.C."/>
            <person name="Han C."/>
            <person name="Larimer F."/>
            <person name="Land M."/>
            <person name="Hauser L."/>
            <person name="Markowitz V."/>
            <person name="Cheng J.-F."/>
            <person name="Hugenholtz P."/>
            <person name="Woyke T."/>
            <person name="Wu D."/>
            <person name="Spring S."/>
            <person name="Schroeder M."/>
            <person name="Kopitz M."/>
            <person name="Brambilla E."/>
            <person name="Klenk H.-P."/>
            <person name="Eisen J.A."/>
        </authorList>
    </citation>
    <scope>NUCLEOTIDE SEQUENCE</scope>
    <source>
        <strain evidence="1">DSM 3403</strain>
    </source>
</reference>
<dbReference type="EMBL" id="CP003349">
    <property type="protein sequence ID" value="AFD08601.1"/>
    <property type="molecule type" value="Genomic_DNA"/>
</dbReference>
<dbReference type="Proteomes" id="UP000007590">
    <property type="component" value="Chromosome"/>
</dbReference>
<dbReference type="STRING" id="929556.Solca_3597"/>
<proteinExistence type="predicted"/>